<gene>
    <name evidence="2" type="ORF">TCM_033757</name>
</gene>
<feature type="transmembrane region" description="Helical" evidence="1">
    <location>
        <begin position="29"/>
        <end position="46"/>
    </location>
</feature>
<dbReference type="EMBL" id="CM001886">
    <property type="protein sequence ID" value="EOY14360.1"/>
    <property type="molecule type" value="Genomic_DNA"/>
</dbReference>
<dbReference type="AlphaFoldDB" id="A0A061FAI3"/>
<sequence length="167" mass="19447">MIWKPIKHSYPEMLYFMSPFFLFKRANHHLNLCILLLMILVFYIVILCPLLIFLLILVILLLFKILPPVFLLIFQHLFPPIQQLILNLKPTMTLSLLILFQTVTLKFLLQIKILLLGKVLESLNDPNTLKLMIVNYLLMLTVSQTIPSPNTYHHSNSHIPIKPLPPS</sequence>
<dbReference type="HOGENOM" id="CLU_1597418_0_0_1"/>
<organism evidence="2 3">
    <name type="scientific">Theobroma cacao</name>
    <name type="common">Cacao</name>
    <name type="synonym">Cocoa</name>
    <dbReference type="NCBI Taxonomy" id="3641"/>
    <lineage>
        <taxon>Eukaryota</taxon>
        <taxon>Viridiplantae</taxon>
        <taxon>Streptophyta</taxon>
        <taxon>Embryophyta</taxon>
        <taxon>Tracheophyta</taxon>
        <taxon>Spermatophyta</taxon>
        <taxon>Magnoliopsida</taxon>
        <taxon>eudicotyledons</taxon>
        <taxon>Gunneridae</taxon>
        <taxon>Pentapetalae</taxon>
        <taxon>rosids</taxon>
        <taxon>malvids</taxon>
        <taxon>Malvales</taxon>
        <taxon>Malvaceae</taxon>
        <taxon>Byttnerioideae</taxon>
        <taxon>Theobroma</taxon>
    </lineage>
</organism>
<keyword evidence="1" id="KW-0812">Transmembrane</keyword>
<dbReference type="Gramene" id="EOY14360">
    <property type="protein sequence ID" value="EOY14360"/>
    <property type="gene ID" value="TCM_033757"/>
</dbReference>
<protein>
    <submittedName>
        <fullName evidence="2">Uncharacterized protein</fullName>
    </submittedName>
</protein>
<keyword evidence="1" id="KW-1133">Transmembrane helix</keyword>
<evidence type="ECO:0000313" key="2">
    <source>
        <dbReference type="EMBL" id="EOY14360.1"/>
    </source>
</evidence>
<name>A0A061FAI3_THECC</name>
<evidence type="ECO:0000256" key="1">
    <source>
        <dbReference type="SAM" id="Phobius"/>
    </source>
</evidence>
<proteinExistence type="predicted"/>
<reference evidence="2 3" key="1">
    <citation type="journal article" date="2013" name="Genome Biol.">
        <title>The genome sequence of the most widely cultivated cacao type and its use to identify candidate genes regulating pod color.</title>
        <authorList>
            <person name="Motamayor J.C."/>
            <person name="Mockaitis K."/>
            <person name="Schmutz J."/>
            <person name="Haiminen N."/>
            <person name="Iii D.L."/>
            <person name="Cornejo O."/>
            <person name="Findley S.D."/>
            <person name="Zheng P."/>
            <person name="Utro F."/>
            <person name="Royaert S."/>
            <person name="Saski C."/>
            <person name="Jenkins J."/>
            <person name="Podicheti R."/>
            <person name="Zhao M."/>
            <person name="Scheffler B.E."/>
            <person name="Stack J.C."/>
            <person name="Feltus F.A."/>
            <person name="Mustiga G.M."/>
            <person name="Amores F."/>
            <person name="Phillips W."/>
            <person name="Marelli J.P."/>
            <person name="May G.D."/>
            <person name="Shapiro H."/>
            <person name="Ma J."/>
            <person name="Bustamante C.D."/>
            <person name="Schnell R.J."/>
            <person name="Main D."/>
            <person name="Gilbert D."/>
            <person name="Parida L."/>
            <person name="Kuhn D.N."/>
        </authorList>
    </citation>
    <scope>NUCLEOTIDE SEQUENCE [LARGE SCALE GENOMIC DNA]</scope>
    <source>
        <strain evidence="3">cv. Matina 1-6</strain>
    </source>
</reference>
<keyword evidence="1" id="KW-0472">Membrane</keyword>
<dbReference type="Proteomes" id="UP000026915">
    <property type="component" value="Chromosome 8"/>
</dbReference>
<dbReference type="InParanoid" id="A0A061FAI3"/>
<feature type="transmembrane region" description="Helical" evidence="1">
    <location>
        <begin position="52"/>
        <end position="74"/>
    </location>
</feature>
<accession>A0A061FAI3</accession>
<keyword evidence="3" id="KW-1185">Reference proteome</keyword>
<evidence type="ECO:0000313" key="3">
    <source>
        <dbReference type="Proteomes" id="UP000026915"/>
    </source>
</evidence>
<feature type="transmembrane region" description="Helical" evidence="1">
    <location>
        <begin position="94"/>
        <end position="116"/>
    </location>
</feature>